<proteinExistence type="predicted"/>
<keyword evidence="3" id="KW-1185">Reference proteome</keyword>
<dbReference type="Proteomes" id="UP001303473">
    <property type="component" value="Unassembled WGS sequence"/>
</dbReference>
<feature type="region of interest" description="Disordered" evidence="1">
    <location>
        <begin position="480"/>
        <end position="562"/>
    </location>
</feature>
<dbReference type="PRINTS" id="PR01217">
    <property type="entry name" value="PRICHEXTENSN"/>
</dbReference>
<feature type="region of interest" description="Disordered" evidence="1">
    <location>
        <begin position="234"/>
        <end position="257"/>
    </location>
</feature>
<sequence>MVHRQYAPRLRRRPSIDDYLHNDEGTLYSDEESIYSAGSTTSFDTCDSVDWQENPHPFYLDKEDGHKPVYEAWRIFPSYSKQVHCGVKVNQMDMTRTGIAAPAPEVYEQSELMSMHLAALGEFQAKNKRCWVSRVLRCGKSKTYEQDLDERCRKLPKFAQDRINGLLLDRTRTSSTRHRSRTWTVVVMRKQLCHRFSSATPEVVKRHKVRFWKNPPEPMLEYFVVIRGSETKACTDPRGFTVPEPHSNPWRDVDEAEFKRRANEERIRRAEERAKRRQSPPSYRSEASDADARRSVRSPMPRRSAPDSRRVRVPMREMPDIQAPNPFISHPNAPTPPRSYPTPPGVSNYRAPPPPPPPPPLHVEQPFATAPWASQPFYSYYSAPPPPPSVRPSVFTNDYSNDFTEPYNDLPTDRPAPPRSESFMPSCIACRNTPSCGHWGQRAEGTCVRPIIWRGEGAFHPYHPPCAGCLNRTPTPPPPFPAGYGTRGASRPTVSAWMAGRPNTWTDDGSETEMSDDDDDDDDSEWGERDTQVSEPRFTPATTDSQAEDVQAVPPLIGGNPIPAIEEACTSL</sequence>
<protein>
    <submittedName>
        <fullName evidence="2">Uncharacterized protein</fullName>
    </submittedName>
</protein>
<feature type="compositionally biased region" description="Basic and acidic residues" evidence="1">
    <location>
        <begin position="304"/>
        <end position="319"/>
    </location>
</feature>
<name>A0AAN6NB69_9PEZI</name>
<accession>A0AAN6NB69</accession>
<gene>
    <name evidence="2" type="ORF">QBC46DRAFT_339497</name>
</gene>
<feature type="compositionally biased region" description="Acidic residues" evidence="1">
    <location>
        <begin position="508"/>
        <end position="525"/>
    </location>
</feature>
<comment type="caution">
    <text evidence="2">The sequence shown here is derived from an EMBL/GenBank/DDBJ whole genome shotgun (WGS) entry which is preliminary data.</text>
</comment>
<feature type="region of interest" description="Disordered" evidence="1">
    <location>
        <begin position="269"/>
        <end position="357"/>
    </location>
</feature>
<feature type="compositionally biased region" description="Pro residues" evidence="1">
    <location>
        <begin position="333"/>
        <end position="344"/>
    </location>
</feature>
<dbReference type="AlphaFoldDB" id="A0AAN6NB69"/>
<evidence type="ECO:0000256" key="1">
    <source>
        <dbReference type="SAM" id="MobiDB-lite"/>
    </source>
</evidence>
<dbReference type="EMBL" id="MU853773">
    <property type="protein sequence ID" value="KAK3942547.1"/>
    <property type="molecule type" value="Genomic_DNA"/>
</dbReference>
<evidence type="ECO:0000313" key="3">
    <source>
        <dbReference type="Proteomes" id="UP001303473"/>
    </source>
</evidence>
<evidence type="ECO:0000313" key="2">
    <source>
        <dbReference type="EMBL" id="KAK3942547.1"/>
    </source>
</evidence>
<organism evidence="2 3">
    <name type="scientific">Diplogelasinospora grovesii</name>
    <dbReference type="NCBI Taxonomy" id="303347"/>
    <lineage>
        <taxon>Eukaryota</taxon>
        <taxon>Fungi</taxon>
        <taxon>Dikarya</taxon>
        <taxon>Ascomycota</taxon>
        <taxon>Pezizomycotina</taxon>
        <taxon>Sordariomycetes</taxon>
        <taxon>Sordariomycetidae</taxon>
        <taxon>Sordariales</taxon>
        <taxon>Diplogelasinosporaceae</taxon>
        <taxon>Diplogelasinospora</taxon>
    </lineage>
</organism>
<reference evidence="3" key="1">
    <citation type="journal article" date="2023" name="Mol. Phylogenet. Evol.">
        <title>Genome-scale phylogeny and comparative genomics of the fungal order Sordariales.</title>
        <authorList>
            <person name="Hensen N."/>
            <person name="Bonometti L."/>
            <person name="Westerberg I."/>
            <person name="Brannstrom I.O."/>
            <person name="Guillou S."/>
            <person name="Cros-Aarteil S."/>
            <person name="Calhoun S."/>
            <person name="Haridas S."/>
            <person name="Kuo A."/>
            <person name="Mondo S."/>
            <person name="Pangilinan J."/>
            <person name="Riley R."/>
            <person name="LaButti K."/>
            <person name="Andreopoulos B."/>
            <person name="Lipzen A."/>
            <person name="Chen C."/>
            <person name="Yan M."/>
            <person name="Daum C."/>
            <person name="Ng V."/>
            <person name="Clum A."/>
            <person name="Steindorff A."/>
            <person name="Ohm R.A."/>
            <person name="Martin F."/>
            <person name="Silar P."/>
            <person name="Natvig D.O."/>
            <person name="Lalanne C."/>
            <person name="Gautier V."/>
            <person name="Ament-Velasquez S.L."/>
            <person name="Kruys A."/>
            <person name="Hutchinson M.I."/>
            <person name="Powell A.J."/>
            <person name="Barry K."/>
            <person name="Miller A.N."/>
            <person name="Grigoriev I.V."/>
            <person name="Debuchy R."/>
            <person name="Gladieux P."/>
            <person name="Hiltunen Thoren M."/>
            <person name="Johannesson H."/>
        </authorList>
    </citation>
    <scope>NUCLEOTIDE SEQUENCE [LARGE SCALE GENOMIC DNA]</scope>
    <source>
        <strain evidence="3">CBS 340.73</strain>
    </source>
</reference>